<comment type="caution">
    <text evidence="4">The sequence shown here is derived from an EMBL/GenBank/DDBJ whole genome shotgun (WGS) entry which is preliminary data.</text>
</comment>
<dbReference type="InterPro" id="IPR032675">
    <property type="entry name" value="LRR_dom_sf"/>
</dbReference>
<keyword evidence="5" id="KW-1185">Reference proteome</keyword>
<evidence type="ECO:0000313" key="4">
    <source>
        <dbReference type="EMBL" id="KAK9755351.1"/>
    </source>
</evidence>
<proteinExistence type="predicted"/>
<dbReference type="Gene3D" id="3.80.10.10">
    <property type="entry name" value="Ribonuclease Inhibitor"/>
    <property type="match status" value="2"/>
</dbReference>
<dbReference type="GO" id="GO:0019005">
    <property type="term" value="C:SCF ubiquitin ligase complex"/>
    <property type="evidence" value="ECO:0007669"/>
    <property type="project" value="TreeGrafter"/>
</dbReference>
<dbReference type="PANTHER" id="PTHR13318">
    <property type="entry name" value="PARTNER OF PAIRED, ISOFORM B-RELATED"/>
    <property type="match status" value="1"/>
</dbReference>
<feature type="domain" description="BTB" evidence="3">
    <location>
        <begin position="69"/>
        <end position="137"/>
    </location>
</feature>
<organism evidence="4 5">
    <name type="scientific">Saponaria officinalis</name>
    <name type="common">Common soapwort</name>
    <name type="synonym">Lychnis saponaria</name>
    <dbReference type="NCBI Taxonomy" id="3572"/>
    <lineage>
        <taxon>Eukaryota</taxon>
        <taxon>Viridiplantae</taxon>
        <taxon>Streptophyta</taxon>
        <taxon>Embryophyta</taxon>
        <taxon>Tracheophyta</taxon>
        <taxon>Spermatophyta</taxon>
        <taxon>Magnoliopsida</taxon>
        <taxon>eudicotyledons</taxon>
        <taxon>Gunneridae</taxon>
        <taxon>Pentapetalae</taxon>
        <taxon>Caryophyllales</taxon>
        <taxon>Caryophyllaceae</taxon>
        <taxon>Caryophylleae</taxon>
        <taxon>Saponaria</taxon>
    </lineage>
</organism>
<dbReference type="PROSITE" id="PS50097">
    <property type="entry name" value="BTB"/>
    <property type="match status" value="1"/>
</dbReference>
<evidence type="ECO:0000313" key="5">
    <source>
        <dbReference type="Proteomes" id="UP001443914"/>
    </source>
</evidence>
<comment type="pathway">
    <text evidence="2">Protein modification; protein ubiquitination.</text>
</comment>
<gene>
    <name evidence="4" type="ORF">RND81_01G019000</name>
</gene>
<evidence type="ECO:0000259" key="3">
    <source>
        <dbReference type="PROSITE" id="PS50097"/>
    </source>
</evidence>
<dbReference type="Pfam" id="PF00651">
    <property type="entry name" value="BTB"/>
    <property type="match status" value="1"/>
</dbReference>
<dbReference type="EMBL" id="JBDFQZ010000001">
    <property type="protein sequence ID" value="KAK9755351.1"/>
    <property type="molecule type" value="Genomic_DNA"/>
</dbReference>
<dbReference type="Pfam" id="PF07707">
    <property type="entry name" value="BACK"/>
    <property type="match status" value="1"/>
</dbReference>
<sequence length="1002" mass="112103">MSTSSNQTIIFNAAGEGTAAATATSTAVCGGGDNDWVVLECRNPNLIERSSNTTSLSRISISTADISSWDMRTILDHQTVNVTVNRSRLIEESTYFETLFAGNFSESSMCCISVYWSLEMFLLILRFMHGYHMEISFCSFIPIVQAALYFGLEGLVLECKTWLCDIVFEEGLSSQKLQLDDLIHFRDFGLENAVDWVVEYCTSCIAKNFIWAMSCDAFVDLPYSFIISCVKHPHLTVYSERHLCEALLAWFAANLESVRQTSGFEDVLVNKFDQMNMTKSEYTNILEEIRVDLLPLWFIMGKCRCSYFSVIAKHGVCNIFGLMKKLTKDSNFLKLADDWSYSRIRLTEYSKKLDLSGCPQMTSVAVLLSLFHESDGPLMLNAMRNTNIELEYSNWLSHFPILSFKAMAEVDITKCSQLDVGIVLEYFKKSFPFLTTIRMAYFLDFETNKFCDLLSNSTVCEVDLTVDISPLLSSNVSVLYCESESRSMQNRYFSMPSRRRPRPTLSHISKLTLEGRTDFSDSELSDIAECCNSLIYLNIRGCLSVTDIGIANLILRCVKLHSIIASDTSFGRSSISALCSRGQGTANIPLMEVDTEHLKLSDINLQLLHIGGCKGVCETSLEDLLSKEHKLKSLCLRGTCLVDQALYRFPGSTLEMLDVSNTMISRDALMHTVVRNSGLTHLVASGCRNLCLHRSKNSEDNLSPPNLSENFFIKLGKECQLEKLTIGWGFSDLSVNEIAPALISLKALTVGLGGSLGPEGLKQLCILCPLLESLSITFQVISDVVIMNLLVTLRKLQALSVCYCIGDLSPLFLNCKASYLRKLKLERVTPWMTNDDLALLTQNCANLMELSLVGCTRLDVDAQQIISSGWPGLVSLHLEDCGLVTADGVDNLFDCKAMENLLLRHNGCGIRRNFIIHAASKLPMLRSLSLDWCDASEGDLNLPNFSDRYSLSNVKIARCKLRKCSLDFHNKSAPERPVHKETLVLVWNSTSLQKTVVKERIT</sequence>
<dbReference type="Proteomes" id="UP001443914">
    <property type="component" value="Unassembled WGS sequence"/>
</dbReference>
<dbReference type="SUPFAM" id="SSF52047">
    <property type="entry name" value="RNI-like"/>
    <property type="match status" value="1"/>
</dbReference>
<evidence type="ECO:0000256" key="2">
    <source>
        <dbReference type="ARBA" id="ARBA00004906"/>
    </source>
</evidence>
<protein>
    <recommendedName>
        <fullName evidence="3">BTB domain-containing protein</fullName>
    </recommendedName>
</protein>
<dbReference type="GO" id="GO:0031146">
    <property type="term" value="P:SCF-dependent proteasomal ubiquitin-dependent protein catabolic process"/>
    <property type="evidence" value="ECO:0007669"/>
    <property type="project" value="TreeGrafter"/>
</dbReference>
<comment type="function">
    <text evidence="1">May act as a substrate-specific adapter of an E3 ubiquitin-protein ligase complex (CUL3-RBX1-BTB) which mediates the ubiquitination and subsequent proteasomal degradation of target proteins.</text>
</comment>
<dbReference type="SMART" id="SM00367">
    <property type="entry name" value="LRR_CC"/>
    <property type="match status" value="5"/>
</dbReference>
<dbReference type="SUPFAM" id="SSF54695">
    <property type="entry name" value="POZ domain"/>
    <property type="match status" value="1"/>
</dbReference>
<dbReference type="InterPro" id="IPR011705">
    <property type="entry name" value="BACK"/>
</dbReference>
<dbReference type="AlphaFoldDB" id="A0AAW1NB03"/>
<dbReference type="InterPro" id="IPR006553">
    <property type="entry name" value="Leu-rich_rpt_Cys-con_subtyp"/>
</dbReference>
<evidence type="ECO:0000256" key="1">
    <source>
        <dbReference type="ARBA" id="ARBA00002668"/>
    </source>
</evidence>
<accession>A0AAW1NB03</accession>
<dbReference type="Gene3D" id="3.30.710.10">
    <property type="entry name" value="Potassium Channel Kv1.1, Chain A"/>
    <property type="match status" value="1"/>
</dbReference>
<reference evidence="4" key="1">
    <citation type="submission" date="2024-03" db="EMBL/GenBank/DDBJ databases">
        <title>WGS assembly of Saponaria officinalis var. Norfolk2.</title>
        <authorList>
            <person name="Jenkins J."/>
            <person name="Shu S."/>
            <person name="Grimwood J."/>
            <person name="Barry K."/>
            <person name="Goodstein D."/>
            <person name="Schmutz J."/>
            <person name="Leebens-Mack J."/>
            <person name="Osbourn A."/>
        </authorList>
    </citation>
    <scope>NUCLEOTIDE SEQUENCE [LARGE SCALE GENOMIC DNA]</scope>
    <source>
        <strain evidence="4">JIC</strain>
    </source>
</reference>
<dbReference type="InterPro" id="IPR000210">
    <property type="entry name" value="BTB/POZ_dom"/>
</dbReference>
<name>A0AAW1NB03_SAPOF</name>
<dbReference type="InterPro" id="IPR011333">
    <property type="entry name" value="SKP1/BTB/POZ_sf"/>
</dbReference>
<dbReference type="Gene3D" id="1.25.40.420">
    <property type="match status" value="1"/>
</dbReference>
<dbReference type="CDD" id="cd18186">
    <property type="entry name" value="BTB_POZ_ZBTB_KLHL-like"/>
    <property type="match status" value="1"/>
</dbReference>